<organism evidence="3 4">
    <name type="scientific">Candidatus Kaiserbacteria bacterium RIFOXYD1_FULL_42_15</name>
    <dbReference type="NCBI Taxonomy" id="1798532"/>
    <lineage>
        <taxon>Bacteria</taxon>
        <taxon>Candidatus Kaiseribacteriota</taxon>
    </lineage>
</organism>
<reference evidence="3 4" key="1">
    <citation type="journal article" date="2016" name="Nat. Commun.">
        <title>Thousands of microbial genomes shed light on interconnected biogeochemical processes in an aquifer system.</title>
        <authorList>
            <person name="Anantharaman K."/>
            <person name="Brown C.T."/>
            <person name="Hug L.A."/>
            <person name="Sharon I."/>
            <person name="Castelle C.J."/>
            <person name="Probst A.J."/>
            <person name="Thomas B.C."/>
            <person name="Singh A."/>
            <person name="Wilkins M.J."/>
            <person name="Karaoz U."/>
            <person name="Brodie E.L."/>
            <person name="Williams K.H."/>
            <person name="Hubbard S.S."/>
            <person name="Banfield J.F."/>
        </authorList>
    </citation>
    <scope>NUCLEOTIDE SEQUENCE [LARGE SCALE GENOMIC DNA]</scope>
</reference>
<evidence type="ECO:0008006" key="5">
    <source>
        <dbReference type="Google" id="ProtNLM"/>
    </source>
</evidence>
<dbReference type="InterPro" id="IPR019494">
    <property type="entry name" value="FIST_C"/>
</dbReference>
<evidence type="ECO:0000259" key="2">
    <source>
        <dbReference type="SMART" id="SM01204"/>
    </source>
</evidence>
<dbReference type="PANTHER" id="PTHR40252">
    <property type="entry name" value="BLR0328 PROTEIN"/>
    <property type="match status" value="1"/>
</dbReference>
<sequence>MAFNVGVGLGEGEDSYIVGVNACQQAVTEMGGQPNLIILFSSVKYDQEKVNAGVRSVSGDALLVGSSTAGEITMNGPSNKHSVVVMAIRSDDTKFYGGLGLGIAEDPFAAGKEAADNVKKQTTENLRTFMMFPDVLVGNGAEIVRGVLSSLGEHFPVVGGASGDDFEFKKTYQHLNDKVYSGSVVGLGWVGNFALGIGVKHGWIPVGTSKKVTRSEGSVVHELDGKPAISIYEEYFGAEEVAVLRTETLAKLAITYPLGMKVEGSDEMLIRDPITVDEHGSITCAAEIPLNSDIQLMIGSREEAVKVAGEAARNAVEQLDGAVPKAVIIFNCIARNKLFGEHAGDEISEIQKAVGVSTPLIGFYTYGEQAPLGGEVRNIEKCNPAFHNETVVIAVIGDSKA</sequence>
<dbReference type="EMBL" id="MFMT01000018">
    <property type="protein sequence ID" value="OGG88569.1"/>
    <property type="molecule type" value="Genomic_DNA"/>
</dbReference>
<evidence type="ECO:0000313" key="3">
    <source>
        <dbReference type="EMBL" id="OGG88569.1"/>
    </source>
</evidence>
<feature type="domain" description="FIST" evidence="1">
    <location>
        <begin position="33"/>
        <end position="227"/>
    </location>
</feature>
<evidence type="ECO:0000259" key="1">
    <source>
        <dbReference type="SMART" id="SM00897"/>
    </source>
</evidence>
<proteinExistence type="predicted"/>
<dbReference type="Pfam" id="PF10442">
    <property type="entry name" value="FIST_C"/>
    <property type="match status" value="1"/>
</dbReference>
<name>A0A1F6FRU3_9BACT</name>
<comment type="caution">
    <text evidence="3">The sequence shown here is derived from an EMBL/GenBank/DDBJ whole genome shotgun (WGS) entry which is preliminary data.</text>
</comment>
<dbReference type="Proteomes" id="UP000179230">
    <property type="component" value="Unassembled WGS sequence"/>
</dbReference>
<dbReference type="SMART" id="SM01204">
    <property type="entry name" value="FIST_C"/>
    <property type="match status" value="1"/>
</dbReference>
<evidence type="ECO:0000313" key="4">
    <source>
        <dbReference type="Proteomes" id="UP000179230"/>
    </source>
</evidence>
<dbReference type="InterPro" id="IPR013702">
    <property type="entry name" value="FIST_domain_N"/>
</dbReference>
<feature type="domain" description="FIST C-domain" evidence="2">
    <location>
        <begin position="228"/>
        <end position="372"/>
    </location>
</feature>
<dbReference type="SMART" id="SM00897">
    <property type="entry name" value="FIST"/>
    <property type="match status" value="1"/>
</dbReference>
<gene>
    <name evidence="3" type="ORF">A2592_02395</name>
</gene>
<accession>A0A1F6FRU3</accession>
<dbReference type="AlphaFoldDB" id="A0A1F6FRU3"/>
<dbReference type="PANTHER" id="PTHR40252:SF2">
    <property type="entry name" value="BLR0328 PROTEIN"/>
    <property type="match status" value="1"/>
</dbReference>
<dbReference type="Pfam" id="PF08495">
    <property type="entry name" value="FIST"/>
    <property type="match status" value="1"/>
</dbReference>
<protein>
    <recommendedName>
        <fullName evidence="5">FIST domain-containing protein</fullName>
    </recommendedName>
</protein>